<dbReference type="GO" id="GO:0006362">
    <property type="term" value="P:transcription elongation by RNA polymerase I"/>
    <property type="evidence" value="ECO:0007669"/>
    <property type="project" value="TreeGrafter"/>
</dbReference>
<comment type="subcellular location">
    <subcellularLocation>
        <location evidence="1">Nucleus</location>
    </subcellularLocation>
</comment>
<dbReference type="InterPro" id="IPR005571">
    <property type="entry name" value="RNA_pol_Rpb5_N"/>
</dbReference>
<feature type="domain" description="RNA polymerase Rpb5 N-terminal" evidence="6">
    <location>
        <begin position="1"/>
        <end position="78"/>
    </location>
</feature>
<evidence type="ECO:0000313" key="7">
    <source>
        <dbReference type="EMBL" id="NDV36855.1"/>
    </source>
</evidence>
<comment type="similarity">
    <text evidence="4">Belongs to the archaeal Rpo5/eukaryotic RPB5 RNA polymerase subunit family.</text>
</comment>
<dbReference type="InterPro" id="IPR020608">
    <property type="entry name" value="RNA_pol_subH/Rpb5_CS"/>
</dbReference>
<dbReference type="HAMAP" id="MF_00025">
    <property type="entry name" value="RNApol_Rpo5_RPB5"/>
    <property type="match status" value="1"/>
</dbReference>
<evidence type="ECO:0008006" key="8">
    <source>
        <dbReference type="Google" id="ProtNLM"/>
    </source>
</evidence>
<dbReference type="GO" id="GO:0003899">
    <property type="term" value="F:DNA-directed RNA polymerase activity"/>
    <property type="evidence" value="ECO:0007669"/>
    <property type="project" value="InterPro"/>
</dbReference>
<dbReference type="InterPro" id="IPR036710">
    <property type="entry name" value="RNA_pol_Rpb5_N_sf"/>
</dbReference>
<dbReference type="GO" id="GO:0006366">
    <property type="term" value="P:transcription by RNA polymerase II"/>
    <property type="evidence" value="ECO:0007669"/>
    <property type="project" value="TreeGrafter"/>
</dbReference>
<dbReference type="Pfam" id="PF03871">
    <property type="entry name" value="RNA_pol_Rpb5_N"/>
    <property type="match status" value="1"/>
</dbReference>
<dbReference type="SUPFAM" id="SSF55287">
    <property type="entry name" value="RPB5-like RNA polymerase subunit"/>
    <property type="match status" value="1"/>
</dbReference>
<organism evidence="7">
    <name type="scientific">Arcella intermedia</name>
    <dbReference type="NCBI Taxonomy" id="1963864"/>
    <lineage>
        <taxon>Eukaryota</taxon>
        <taxon>Amoebozoa</taxon>
        <taxon>Tubulinea</taxon>
        <taxon>Elardia</taxon>
        <taxon>Arcellinida</taxon>
        <taxon>Sphaerothecina</taxon>
        <taxon>Arcellidae</taxon>
        <taxon>Arcella</taxon>
    </lineage>
</organism>
<evidence type="ECO:0000259" key="5">
    <source>
        <dbReference type="Pfam" id="PF01191"/>
    </source>
</evidence>
<keyword evidence="2" id="KW-0804">Transcription</keyword>
<evidence type="ECO:0000256" key="4">
    <source>
        <dbReference type="ARBA" id="ARBA00025765"/>
    </source>
</evidence>
<dbReference type="Pfam" id="PF01191">
    <property type="entry name" value="RNA_pol_Rpb5_C"/>
    <property type="match status" value="1"/>
</dbReference>
<dbReference type="Gene3D" id="3.40.1340.10">
    <property type="entry name" value="RNA polymerase, Rpb5, N-terminal domain"/>
    <property type="match status" value="1"/>
</dbReference>
<dbReference type="InterPro" id="IPR000783">
    <property type="entry name" value="RNA_pol_subH/Rpb5_C"/>
</dbReference>
<evidence type="ECO:0000256" key="3">
    <source>
        <dbReference type="ARBA" id="ARBA00023242"/>
    </source>
</evidence>
<dbReference type="GO" id="GO:0003677">
    <property type="term" value="F:DNA binding"/>
    <property type="evidence" value="ECO:0007669"/>
    <property type="project" value="InterPro"/>
</dbReference>
<dbReference type="GO" id="GO:0005736">
    <property type="term" value="C:RNA polymerase I complex"/>
    <property type="evidence" value="ECO:0007669"/>
    <property type="project" value="TreeGrafter"/>
</dbReference>
<evidence type="ECO:0000256" key="2">
    <source>
        <dbReference type="ARBA" id="ARBA00023163"/>
    </source>
</evidence>
<dbReference type="SUPFAM" id="SSF53036">
    <property type="entry name" value="Eukaryotic RPB5 N-terminal domain"/>
    <property type="match status" value="1"/>
</dbReference>
<reference evidence="7" key="1">
    <citation type="journal article" date="2020" name="J. Eukaryot. Microbiol.">
        <title>De novo Sequencing, Assembly and Annotation of the Transcriptome for the Free-Living Testate Amoeba Arcella intermedia.</title>
        <authorList>
            <person name="Ribeiro G.M."/>
            <person name="Porfirio-Sousa A.L."/>
            <person name="Maurer-Alcala X.X."/>
            <person name="Katz L.A."/>
            <person name="Lahr D.J.G."/>
        </authorList>
    </citation>
    <scope>NUCLEOTIDE SEQUENCE</scope>
</reference>
<proteinExistence type="inferred from homology"/>
<dbReference type="PIRSF" id="PIRSF000747">
    <property type="entry name" value="RPB5"/>
    <property type="match status" value="1"/>
</dbReference>
<dbReference type="AlphaFoldDB" id="A0A6B2LIN3"/>
<sequence length="195" mass="22507">MWRMKKTCLEMLADRGYDVQEVVGTVEEFVERYGRTVGREDLGGKFDLVKDRSQKICLFFSKDERVGVAGIRGFYEKMHAEGAQRCIIVLQTKLSAPAKQAIKETTKIGVKMELFLEEELMFNISRHMLVPTHIPLSNEEKNQLLKKYKMKESQIPRLLISDPVAKYYAFESGQVIKIIRPSTIAGTYVSYRIIY</sequence>
<protein>
    <recommendedName>
        <fullName evidence="8">RNA polymerase subunit H/Rpb5 C-terminal domain-containing protein</fullName>
    </recommendedName>
</protein>
<keyword evidence="3" id="KW-0539">Nucleus</keyword>
<evidence type="ECO:0000256" key="1">
    <source>
        <dbReference type="ARBA" id="ARBA00004123"/>
    </source>
</evidence>
<dbReference type="PANTHER" id="PTHR10535:SF0">
    <property type="entry name" value="DNA-DIRECTED RNA POLYMERASES I, II, AND III SUBUNIT RPABC1"/>
    <property type="match status" value="1"/>
</dbReference>
<dbReference type="FunFam" id="3.90.940.20:FF:000001">
    <property type="entry name" value="DNA-directed RNA polymerases I, II, and III subunit RPABC1"/>
    <property type="match status" value="1"/>
</dbReference>
<dbReference type="Gene3D" id="3.90.940.20">
    <property type="entry name" value="RPB5-like RNA polymerase subunit"/>
    <property type="match status" value="1"/>
</dbReference>
<dbReference type="PROSITE" id="PS01110">
    <property type="entry name" value="RNA_POL_H_23KD"/>
    <property type="match status" value="1"/>
</dbReference>
<evidence type="ECO:0000259" key="6">
    <source>
        <dbReference type="Pfam" id="PF03871"/>
    </source>
</evidence>
<dbReference type="PANTHER" id="PTHR10535">
    <property type="entry name" value="DNA-DIRECTED RNA POLYMERASES I, II, AND III SUBUNIT RPABC1"/>
    <property type="match status" value="1"/>
</dbReference>
<accession>A0A6B2LIN3</accession>
<dbReference type="GO" id="GO:0005665">
    <property type="term" value="C:RNA polymerase II, core complex"/>
    <property type="evidence" value="ECO:0007669"/>
    <property type="project" value="TreeGrafter"/>
</dbReference>
<name>A0A6B2LIN3_9EUKA</name>
<feature type="domain" description="RNA polymerase subunit H/Rpb5 C-terminal" evidence="5">
    <location>
        <begin position="122"/>
        <end position="194"/>
    </location>
</feature>
<dbReference type="EMBL" id="GIBP01007886">
    <property type="protein sequence ID" value="NDV36855.1"/>
    <property type="molecule type" value="Transcribed_RNA"/>
</dbReference>
<dbReference type="InterPro" id="IPR014381">
    <property type="entry name" value="Arch_Rpo5/euc_Rpb5"/>
</dbReference>
<dbReference type="InterPro" id="IPR035913">
    <property type="entry name" value="RPB5-like_sf"/>
</dbReference>
<dbReference type="GO" id="GO:0005666">
    <property type="term" value="C:RNA polymerase III complex"/>
    <property type="evidence" value="ECO:0007669"/>
    <property type="project" value="TreeGrafter"/>
</dbReference>
<dbReference type="GO" id="GO:0042797">
    <property type="term" value="P:tRNA transcription by RNA polymerase III"/>
    <property type="evidence" value="ECO:0007669"/>
    <property type="project" value="TreeGrafter"/>
</dbReference>